<keyword evidence="2" id="KW-1185">Reference proteome</keyword>
<reference evidence="1" key="3">
    <citation type="journal article" date="2017" name="Nature">
        <title>Genome sequence of the progenitor of the wheat D genome Aegilops tauschii.</title>
        <authorList>
            <person name="Luo M.C."/>
            <person name="Gu Y.Q."/>
            <person name="Puiu D."/>
            <person name="Wang H."/>
            <person name="Twardziok S.O."/>
            <person name="Deal K.R."/>
            <person name="Huo N."/>
            <person name="Zhu T."/>
            <person name="Wang L."/>
            <person name="Wang Y."/>
            <person name="McGuire P.E."/>
            <person name="Liu S."/>
            <person name="Long H."/>
            <person name="Ramasamy R.K."/>
            <person name="Rodriguez J.C."/>
            <person name="Van S.L."/>
            <person name="Yuan L."/>
            <person name="Wang Z."/>
            <person name="Xia Z."/>
            <person name="Xiao L."/>
            <person name="Anderson O.D."/>
            <person name="Ouyang S."/>
            <person name="Liang Y."/>
            <person name="Zimin A.V."/>
            <person name="Pertea G."/>
            <person name="Qi P."/>
            <person name="Bennetzen J.L."/>
            <person name="Dai X."/>
            <person name="Dawson M.W."/>
            <person name="Muller H.G."/>
            <person name="Kugler K."/>
            <person name="Rivarola-Duarte L."/>
            <person name="Spannagl M."/>
            <person name="Mayer K.F.X."/>
            <person name="Lu F.H."/>
            <person name="Bevan M.W."/>
            <person name="Leroy P."/>
            <person name="Li P."/>
            <person name="You F.M."/>
            <person name="Sun Q."/>
            <person name="Liu Z."/>
            <person name="Lyons E."/>
            <person name="Wicker T."/>
            <person name="Salzberg S.L."/>
            <person name="Devos K.M."/>
            <person name="Dvorak J."/>
        </authorList>
    </citation>
    <scope>NUCLEOTIDE SEQUENCE [LARGE SCALE GENOMIC DNA]</scope>
    <source>
        <strain evidence="1">cv. AL8/78</strain>
    </source>
</reference>
<reference evidence="1" key="5">
    <citation type="journal article" date="2021" name="G3 (Bethesda)">
        <title>Aegilops tauschii genome assembly Aet v5.0 features greater sequence contiguity and improved annotation.</title>
        <authorList>
            <person name="Wang L."/>
            <person name="Zhu T."/>
            <person name="Rodriguez J.C."/>
            <person name="Deal K.R."/>
            <person name="Dubcovsky J."/>
            <person name="McGuire P.E."/>
            <person name="Lux T."/>
            <person name="Spannagl M."/>
            <person name="Mayer K.F.X."/>
            <person name="Baldrich P."/>
            <person name="Meyers B.C."/>
            <person name="Huo N."/>
            <person name="Gu Y.Q."/>
            <person name="Zhou H."/>
            <person name="Devos K.M."/>
            <person name="Bennetzen J.L."/>
            <person name="Unver T."/>
            <person name="Budak H."/>
            <person name="Gulick P.J."/>
            <person name="Galiba G."/>
            <person name="Kalapos B."/>
            <person name="Nelson D.R."/>
            <person name="Li P."/>
            <person name="You F.M."/>
            <person name="Luo M.C."/>
            <person name="Dvorak J."/>
        </authorList>
    </citation>
    <scope>NUCLEOTIDE SEQUENCE [LARGE SCALE GENOMIC DNA]</scope>
    <source>
        <strain evidence="1">cv. AL8/78</strain>
    </source>
</reference>
<proteinExistence type="predicted"/>
<dbReference type="Gramene" id="AET1Gv20306000.8">
    <property type="protein sequence ID" value="AET1Gv20306000.8"/>
    <property type="gene ID" value="AET1Gv20306000"/>
</dbReference>
<dbReference type="EnsemblPlants" id="AET1Gv20306000.8">
    <property type="protein sequence ID" value="AET1Gv20306000.8"/>
    <property type="gene ID" value="AET1Gv20306000"/>
</dbReference>
<accession>A0A452Y604</accession>
<name>A0A452Y604_AEGTS</name>
<evidence type="ECO:0000313" key="1">
    <source>
        <dbReference type="EnsemblPlants" id="AET1Gv20306000.8"/>
    </source>
</evidence>
<reference evidence="2" key="2">
    <citation type="journal article" date="2017" name="Nat. Plants">
        <title>The Aegilops tauschii genome reveals multiple impacts of transposons.</title>
        <authorList>
            <person name="Zhao G."/>
            <person name="Zou C."/>
            <person name="Li K."/>
            <person name="Wang K."/>
            <person name="Li T."/>
            <person name="Gao L."/>
            <person name="Zhang X."/>
            <person name="Wang H."/>
            <person name="Yang Z."/>
            <person name="Liu X."/>
            <person name="Jiang W."/>
            <person name="Mao L."/>
            <person name="Kong X."/>
            <person name="Jiao Y."/>
            <person name="Jia J."/>
        </authorList>
    </citation>
    <scope>NUCLEOTIDE SEQUENCE [LARGE SCALE GENOMIC DNA]</scope>
    <source>
        <strain evidence="2">cv. AL8/78</strain>
    </source>
</reference>
<sequence>TDGIVGKLTHLTAILPRVEDGVRRGICGAVRWLQVLGGGRSSSLTTRSCCSLPPSIGWPWSWAPLNLNGGSPLESPQEEAGRGLPICYCGSFHLCNVLQLCIIPTFCTRLIRHSCHYRLESLVFLKKW</sequence>
<evidence type="ECO:0000313" key="2">
    <source>
        <dbReference type="Proteomes" id="UP000015105"/>
    </source>
</evidence>
<reference evidence="2" key="1">
    <citation type="journal article" date="2014" name="Science">
        <title>Ancient hybridizations among the ancestral genomes of bread wheat.</title>
        <authorList>
            <consortium name="International Wheat Genome Sequencing Consortium,"/>
            <person name="Marcussen T."/>
            <person name="Sandve S.R."/>
            <person name="Heier L."/>
            <person name="Spannagl M."/>
            <person name="Pfeifer M."/>
            <person name="Jakobsen K.S."/>
            <person name="Wulff B.B."/>
            <person name="Steuernagel B."/>
            <person name="Mayer K.F."/>
            <person name="Olsen O.A."/>
        </authorList>
    </citation>
    <scope>NUCLEOTIDE SEQUENCE [LARGE SCALE GENOMIC DNA]</scope>
    <source>
        <strain evidence="2">cv. AL8/78</strain>
    </source>
</reference>
<protein>
    <submittedName>
        <fullName evidence="1">Uncharacterized protein</fullName>
    </submittedName>
</protein>
<dbReference type="AlphaFoldDB" id="A0A452Y604"/>
<dbReference type="Proteomes" id="UP000015105">
    <property type="component" value="Chromosome 1D"/>
</dbReference>
<reference evidence="1" key="4">
    <citation type="submission" date="2019-03" db="UniProtKB">
        <authorList>
            <consortium name="EnsemblPlants"/>
        </authorList>
    </citation>
    <scope>IDENTIFICATION</scope>
</reference>
<organism evidence="1 2">
    <name type="scientific">Aegilops tauschii subsp. strangulata</name>
    <name type="common">Goatgrass</name>
    <dbReference type="NCBI Taxonomy" id="200361"/>
    <lineage>
        <taxon>Eukaryota</taxon>
        <taxon>Viridiplantae</taxon>
        <taxon>Streptophyta</taxon>
        <taxon>Embryophyta</taxon>
        <taxon>Tracheophyta</taxon>
        <taxon>Spermatophyta</taxon>
        <taxon>Magnoliopsida</taxon>
        <taxon>Liliopsida</taxon>
        <taxon>Poales</taxon>
        <taxon>Poaceae</taxon>
        <taxon>BOP clade</taxon>
        <taxon>Pooideae</taxon>
        <taxon>Triticodae</taxon>
        <taxon>Triticeae</taxon>
        <taxon>Triticinae</taxon>
        <taxon>Aegilops</taxon>
    </lineage>
</organism>